<protein>
    <submittedName>
        <fullName evidence="1">Uncharacterized protein</fullName>
    </submittedName>
</protein>
<comment type="caution">
    <text evidence="1">The sequence shown here is derived from an EMBL/GenBank/DDBJ whole genome shotgun (WGS) entry which is preliminary data.</text>
</comment>
<dbReference type="AlphaFoldDB" id="A0A5J4TU19"/>
<sequence length="280" mass="32197">CGALYECVSGYSGRQLQIGLKHVQIQLRDGQVDCMARIGALCMRLQRTQSTQLTRIFGMVLICVHSCFLCFQMADPQGWTARGSIQSLRPSMTVSQQRGGAIELSDINMSFGQINFKDIGRATIALRDIALGEVVLREFPLVRSFPPEKLFVDICNKHDIEQVFGQFLIGFIFAEDAKQQWILNEMYWPQIQNKKNIEKDMNELLQICKDVSNYTQLRYQSHPKHWDQYITRKPLEIDVQTFITLYFIWNTNSHTFGAYFTPSDINSDDLSVNPGYEEIS</sequence>
<organism evidence="1 2">
    <name type="scientific">Streblomastix strix</name>
    <dbReference type="NCBI Taxonomy" id="222440"/>
    <lineage>
        <taxon>Eukaryota</taxon>
        <taxon>Metamonada</taxon>
        <taxon>Preaxostyla</taxon>
        <taxon>Oxymonadida</taxon>
        <taxon>Streblomastigidae</taxon>
        <taxon>Streblomastix</taxon>
    </lineage>
</organism>
<reference evidence="1 2" key="1">
    <citation type="submission" date="2019-03" db="EMBL/GenBank/DDBJ databases">
        <title>Single cell metagenomics reveals metabolic interactions within the superorganism composed of flagellate Streblomastix strix and complex community of Bacteroidetes bacteria on its surface.</title>
        <authorList>
            <person name="Treitli S.C."/>
            <person name="Kolisko M."/>
            <person name="Husnik F."/>
            <person name="Keeling P."/>
            <person name="Hampl V."/>
        </authorList>
    </citation>
    <scope>NUCLEOTIDE SEQUENCE [LARGE SCALE GENOMIC DNA]</scope>
    <source>
        <strain evidence="1">ST1C</strain>
    </source>
</reference>
<proteinExistence type="predicted"/>
<evidence type="ECO:0000313" key="1">
    <source>
        <dbReference type="EMBL" id="KAA6361442.1"/>
    </source>
</evidence>
<feature type="non-terminal residue" evidence="1">
    <location>
        <position position="1"/>
    </location>
</feature>
<gene>
    <name evidence="1" type="ORF">EZS28_043031</name>
</gene>
<dbReference type="Proteomes" id="UP000324800">
    <property type="component" value="Unassembled WGS sequence"/>
</dbReference>
<evidence type="ECO:0000313" key="2">
    <source>
        <dbReference type="Proteomes" id="UP000324800"/>
    </source>
</evidence>
<accession>A0A5J4TU19</accession>
<feature type="non-terminal residue" evidence="1">
    <location>
        <position position="280"/>
    </location>
</feature>
<dbReference type="EMBL" id="SNRW01025547">
    <property type="protein sequence ID" value="KAA6361442.1"/>
    <property type="molecule type" value="Genomic_DNA"/>
</dbReference>
<name>A0A5J4TU19_9EUKA</name>